<protein>
    <submittedName>
        <fullName evidence="2">Uncharacterized protein</fullName>
    </submittedName>
</protein>
<sequence>MYINASGHACCSFNKKQKAALMGSLDSPQLKKRRLSDDGHDSPAPIPQLLVKKLSDKARIPTRGSLLAAGYDLYR</sequence>
<feature type="region of interest" description="Disordered" evidence="1">
    <location>
        <begin position="24"/>
        <end position="46"/>
    </location>
</feature>
<dbReference type="EMBL" id="LVVM01004326">
    <property type="protein sequence ID" value="OJA13197.1"/>
    <property type="molecule type" value="Genomic_DNA"/>
</dbReference>
<evidence type="ECO:0000313" key="3">
    <source>
        <dbReference type="Proteomes" id="UP000183567"/>
    </source>
</evidence>
<dbReference type="Proteomes" id="UP000183567">
    <property type="component" value="Unassembled WGS sequence"/>
</dbReference>
<dbReference type="STRING" id="180088.A0A1J8PWG4"/>
<name>A0A1J8PWG4_9AGAM</name>
<evidence type="ECO:0000313" key="2">
    <source>
        <dbReference type="EMBL" id="OJA13197.1"/>
    </source>
</evidence>
<proteinExistence type="predicted"/>
<gene>
    <name evidence="2" type="ORF">AZE42_10425</name>
</gene>
<accession>A0A1J8PWG4</accession>
<evidence type="ECO:0000256" key="1">
    <source>
        <dbReference type="SAM" id="MobiDB-lite"/>
    </source>
</evidence>
<dbReference type="OrthoDB" id="419889at2759"/>
<reference evidence="2 3" key="1">
    <citation type="submission" date="2016-03" db="EMBL/GenBank/DDBJ databases">
        <title>Comparative genomics of the ectomycorrhizal sister species Rhizopogon vinicolor and Rhizopogon vesiculosus (Basidiomycota: Boletales) reveals a divergence of the mating type B locus.</title>
        <authorList>
            <person name="Mujic A.B."/>
            <person name="Kuo A."/>
            <person name="Tritt A."/>
            <person name="Lipzen A."/>
            <person name="Chen C."/>
            <person name="Johnson J."/>
            <person name="Sharma A."/>
            <person name="Barry K."/>
            <person name="Grigoriev I.V."/>
            <person name="Spatafora J.W."/>
        </authorList>
    </citation>
    <scope>NUCLEOTIDE SEQUENCE [LARGE SCALE GENOMIC DNA]</scope>
    <source>
        <strain evidence="2 3">AM-OR11-056</strain>
    </source>
</reference>
<dbReference type="AlphaFoldDB" id="A0A1J8PWG4"/>
<comment type="caution">
    <text evidence="2">The sequence shown here is derived from an EMBL/GenBank/DDBJ whole genome shotgun (WGS) entry which is preliminary data.</text>
</comment>
<keyword evidence="3" id="KW-1185">Reference proteome</keyword>
<organism evidence="2 3">
    <name type="scientific">Rhizopogon vesiculosus</name>
    <dbReference type="NCBI Taxonomy" id="180088"/>
    <lineage>
        <taxon>Eukaryota</taxon>
        <taxon>Fungi</taxon>
        <taxon>Dikarya</taxon>
        <taxon>Basidiomycota</taxon>
        <taxon>Agaricomycotina</taxon>
        <taxon>Agaricomycetes</taxon>
        <taxon>Agaricomycetidae</taxon>
        <taxon>Boletales</taxon>
        <taxon>Suillineae</taxon>
        <taxon>Rhizopogonaceae</taxon>
        <taxon>Rhizopogon</taxon>
    </lineage>
</organism>